<dbReference type="Pfam" id="PF00651">
    <property type="entry name" value="BTB"/>
    <property type="match status" value="1"/>
</dbReference>
<feature type="domain" description="BTB" evidence="1">
    <location>
        <begin position="51"/>
        <end position="146"/>
    </location>
</feature>
<dbReference type="InterPro" id="IPR011333">
    <property type="entry name" value="SKP1/BTB/POZ_sf"/>
</dbReference>
<dbReference type="EMBL" id="CAJVQA010002011">
    <property type="protein sequence ID" value="CAG8533624.1"/>
    <property type="molecule type" value="Genomic_DNA"/>
</dbReference>
<dbReference type="Gene3D" id="3.30.710.10">
    <property type="entry name" value="Potassium Channel Kv1.1, Chain A"/>
    <property type="match status" value="1"/>
</dbReference>
<dbReference type="AlphaFoldDB" id="A0A9N9AMR3"/>
<evidence type="ECO:0000313" key="2">
    <source>
        <dbReference type="EMBL" id="CAG8533624.1"/>
    </source>
</evidence>
<dbReference type="SUPFAM" id="SSF54695">
    <property type="entry name" value="POZ domain"/>
    <property type="match status" value="1"/>
</dbReference>
<dbReference type="Proteomes" id="UP000789759">
    <property type="component" value="Unassembled WGS sequence"/>
</dbReference>
<comment type="caution">
    <text evidence="2">The sequence shown here is derived from an EMBL/GenBank/DDBJ whole genome shotgun (WGS) entry which is preliminary data.</text>
</comment>
<dbReference type="InterPro" id="IPR000210">
    <property type="entry name" value="BTB/POZ_dom"/>
</dbReference>
<dbReference type="OrthoDB" id="2429148at2759"/>
<proteinExistence type="predicted"/>
<keyword evidence="3" id="KW-1185">Reference proteome</keyword>
<sequence length="276" mass="31761">SNKPVNSGDRYLILRYMKKLKDLRLYDNEFLLIHMEAELQIINLLNDSDEYNVIIHVGKGENVKTFQAHSLILRARCSYYKTALSKQWAKKEGDSSVLRQPNVTPKVFEIILKDIMEVLEILAAADELLLTDLLDFIQDHLIETKSEAILPPELEDDIVRCHLKVGSRPTFGTNAPRGNSVLIAHQQMSKIADWIDKNDISTYIDAKISRVSRYNYAITMKDESHGPCFGDKDLWMQGDFSQPDSCSSKEDDYETLITKHRKFSVSEYEVFKVIKK</sequence>
<reference evidence="2" key="1">
    <citation type="submission" date="2021-06" db="EMBL/GenBank/DDBJ databases">
        <authorList>
            <person name="Kallberg Y."/>
            <person name="Tangrot J."/>
            <person name="Rosling A."/>
        </authorList>
    </citation>
    <scope>NUCLEOTIDE SEQUENCE</scope>
    <source>
        <strain evidence="2">FL966</strain>
    </source>
</reference>
<accession>A0A9N9AMR3</accession>
<name>A0A9N9AMR3_9GLOM</name>
<feature type="non-terminal residue" evidence="2">
    <location>
        <position position="1"/>
    </location>
</feature>
<evidence type="ECO:0000313" key="3">
    <source>
        <dbReference type="Proteomes" id="UP000789759"/>
    </source>
</evidence>
<protein>
    <submittedName>
        <fullName evidence="2">8506_t:CDS:1</fullName>
    </submittedName>
</protein>
<evidence type="ECO:0000259" key="1">
    <source>
        <dbReference type="PROSITE" id="PS50097"/>
    </source>
</evidence>
<dbReference type="PROSITE" id="PS50097">
    <property type="entry name" value="BTB"/>
    <property type="match status" value="1"/>
</dbReference>
<organism evidence="2 3">
    <name type="scientific">Cetraspora pellucida</name>
    <dbReference type="NCBI Taxonomy" id="1433469"/>
    <lineage>
        <taxon>Eukaryota</taxon>
        <taxon>Fungi</taxon>
        <taxon>Fungi incertae sedis</taxon>
        <taxon>Mucoromycota</taxon>
        <taxon>Glomeromycotina</taxon>
        <taxon>Glomeromycetes</taxon>
        <taxon>Diversisporales</taxon>
        <taxon>Gigasporaceae</taxon>
        <taxon>Cetraspora</taxon>
    </lineage>
</organism>
<gene>
    <name evidence="2" type="ORF">CPELLU_LOCUS3962</name>
</gene>